<keyword evidence="1" id="KW-0175">Coiled coil</keyword>
<evidence type="ECO:0000256" key="2">
    <source>
        <dbReference type="SAM" id="MobiDB-lite"/>
    </source>
</evidence>
<name>A0A9N8DK36_9STRA</name>
<proteinExistence type="predicted"/>
<evidence type="ECO:0000256" key="1">
    <source>
        <dbReference type="SAM" id="Coils"/>
    </source>
</evidence>
<feature type="compositionally biased region" description="Basic and acidic residues" evidence="2">
    <location>
        <begin position="141"/>
        <end position="166"/>
    </location>
</feature>
<keyword evidence="4" id="KW-1185">Reference proteome</keyword>
<feature type="region of interest" description="Disordered" evidence="2">
    <location>
        <begin position="107"/>
        <end position="222"/>
    </location>
</feature>
<feature type="compositionally biased region" description="Low complexity" evidence="2">
    <location>
        <begin position="107"/>
        <end position="133"/>
    </location>
</feature>
<dbReference type="AlphaFoldDB" id="A0A9N8DK36"/>
<feature type="compositionally biased region" description="Acidic residues" evidence="2">
    <location>
        <begin position="323"/>
        <end position="338"/>
    </location>
</feature>
<feature type="region of interest" description="Disordered" evidence="2">
    <location>
        <begin position="274"/>
        <end position="414"/>
    </location>
</feature>
<gene>
    <name evidence="3" type="ORF">SEMRO_201_G085220.1</name>
</gene>
<accession>A0A9N8DK36</accession>
<dbReference type="Proteomes" id="UP001153069">
    <property type="component" value="Unassembled WGS sequence"/>
</dbReference>
<feature type="compositionally biased region" description="Basic and acidic residues" evidence="2">
    <location>
        <begin position="815"/>
        <end position="824"/>
    </location>
</feature>
<evidence type="ECO:0000313" key="4">
    <source>
        <dbReference type="Proteomes" id="UP001153069"/>
    </source>
</evidence>
<feature type="compositionally biased region" description="Polar residues" evidence="2">
    <location>
        <begin position="390"/>
        <end position="408"/>
    </location>
</feature>
<comment type="caution">
    <text evidence="3">The sequence shown here is derived from an EMBL/GenBank/DDBJ whole genome shotgun (WGS) entry which is preliminary data.</text>
</comment>
<feature type="region of interest" description="Disordered" evidence="2">
    <location>
        <begin position="1"/>
        <end position="22"/>
    </location>
</feature>
<evidence type="ECO:0000313" key="3">
    <source>
        <dbReference type="EMBL" id="CAB9504587.1"/>
    </source>
</evidence>
<feature type="compositionally biased region" description="Polar residues" evidence="2">
    <location>
        <begin position="172"/>
        <end position="181"/>
    </location>
</feature>
<feature type="compositionally biased region" description="Polar residues" evidence="2">
    <location>
        <begin position="288"/>
        <end position="302"/>
    </location>
</feature>
<organism evidence="3 4">
    <name type="scientific">Seminavis robusta</name>
    <dbReference type="NCBI Taxonomy" id="568900"/>
    <lineage>
        <taxon>Eukaryota</taxon>
        <taxon>Sar</taxon>
        <taxon>Stramenopiles</taxon>
        <taxon>Ochrophyta</taxon>
        <taxon>Bacillariophyta</taxon>
        <taxon>Bacillariophyceae</taxon>
        <taxon>Bacillariophycidae</taxon>
        <taxon>Naviculales</taxon>
        <taxon>Naviculaceae</taxon>
        <taxon>Seminavis</taxon>
    </lineage>
</organism>
<protein>
    <submittedName>
        <fullName evidence="3">Uncharacterized protein</fullName>
    </submittedName>
</protein>
<reference evidence="3" key="1">
    <citation type="submission" date="2020-06" db="EMBL/GenBank/DDBJ databases">
        <authorList>
            <consortium name="Plant Systems Biology data submission"/>
        </authorList>
    </citation>
    <scope>NUCLEOTIDE SEQUENCE</scope>
    <source>
        <strain evidence="3">D6</strain>
    </source>
</reference>
<dbReference type="EMBL" id="CAICTM010000200">
    <property type="protein sequence ID" value="CAB9504587.1"/>
    <property type="molecule type" value="Genomic_DNA"/>
</dbReference>
<feature type="region of interest" description="Disordered" evidence="2">
    <location>
        <begin position="815"/>
        <end position="834"/>
    </location>
</feature>
<feature type="compositionally biased region" description="Low complexity" evidence="2">
    <location>
        <begin position="182"/>
        <end position="198"/>
    </location>
</feature>
<sequence>MMTGVEKHSTCNGPVDGEGDEQGKNVKLMELTEWMHQMENQQKQIIQENKQLKLQIQHLQDQQSNSVISKVWNWAEKLLGLSFNTLTQASPDQEHPTISTIISATASNVSSQTTSPSGSSTSTSTSTCSLQSTEVSNDVMNEVKTEKSQLKEPEAHTDKHQDDSESKLPPIQVQQQTTCIQSDGTTSSTCTTYTSTTQHTKESLNQPPDTHFISNHKDPSPPPPATVLPVPDVADQTSPRGMCSDANDNYNENDKATLATENLLLLDTNTSTTTTIASSQKQPKDFPINTSPSTPETQSACTISAADVAASNGDKTDSNPAASEDEAMFGDDNDDDFIDLTTSIPQSATKRKTPESPDSTTLPPVECTPKSKRGKTSHHPDDMVEEAATAKNNDNSVSNDNTCAGTNNDSKDTRVGNTIQTVAQNSAASGHVSDETVVRAIPAASLMPAAPLSHPNHNKALPVLAPWRGPGQRPSGGPQYGMQLGPYSKLLHGTRNVISTKQNAATIGTTKQNAAAAPDAAISSVIAEAIQEYHDRNRQTCGRCNKRIQPNIRYLRYKFRDVATQIVRNRNLSRPERIRAVLGHCEYLREHEKRILEAEGNEALSLCACKHKKDIVQGVRDLALTKTELELRQSRLAEMMKRKKDPPSAQEEQGASAALVLYSNILVEMFCSKLFIGLGKCIDFNSCHPRDCACFAKLANIAMSVPDAALADSVIGELFKLKTTLHNLKTKSEDKTCAAAVVETMLKLKPSFGTNRRNQLLYTFTSEPGLAVCPNTLQVLLFGYYGSKNGKATGRGFRDLLRDSGKVWSKKMIKRDTGKAHDASADPNRIGITRPTNATVMSNLPKTQSS</sequence>
<feature type="coiled-coil region" evidence="1">
    <location>
        <begin position="31"/>
        <end position="62"/>
    </location>
</feature>